<feature type="transmembrane region" description="Helical" evidence="7">
    <location>
        <begin position="378"/>
        <end position="399"/>
    </location>
</feature>
<dbReference type="OrthoDB" id="5749226at2"/>
<comment type="similarity">
    <text evidence="6">Belongs to the ABC-4 integral membrane protein family.</text>
</comment>
<feature type="transmembrane region" description="Helical" evidence="7">
    <location>
        <begin position="427"/>
        <end position="446"/>
    </location>
</feature>
<dbReference type="EMBL" id="CP007128">
    <property type="protein sequence ID" value="AHG89563.1"/>
    <property type="molecule type" value="Genomic_DNA"/>
</dbReference>
<dbReference type="Pfam" id="PF12704">
    <property type="entry name" value="MacB_PCD"/>
    <property type="match status" value="2"/>
</dbReference>
<evidence type="ECO:0000256" key="1">
    <source>
        <dbReference type="ARBA" id="ARBA00004651"/>
    </source>
</evidence>
<gene>
    <name evidence="10" type="ORF">J421_2026</name>
</gene>
<dbReference type="InterPro" id="IPR050250">
    <property type="entry name" value="Macrolide_Exporter_MacB"/>
</dbReference>
<feature type="domain" description="MacB-like periplasmic core" evidence="9">
    <location>
        <begin position="439"/>
        <end position="663"/>
    </location>
</feature>
<name>W0RJG8_9BACT</name>
<feature type="transmembrane region" description="Helical" evidence="7">
    <location>
        <begin position="280"/>
        <end position="305"/>
    </location>
</feature>
<dbReference type="InParanoid" id="W0RJG8"/>
<keyword evidence="2" id="KW-1003">Cell membrane</keyword>
<keyword evidence="4 7" id="KW-1133">Transmembrane helix</keyword>
<evidence type="ECO:0000256" key="4">
    <source>
        <dbReference type="ARBA" id="ARBA00022989"/>
    </source>
</evidence>
<dbReference type="GO" id="GO:0005886">
    <property type="term" value="C:plasma membrane"/>
    <property type="evidence" value="ECO:0007669"/>
    <property type="project" value="UniProtKB-SubCell"/>
</dbReference>
<feature type="domain" description="ABC3 transporter permease C-terminal" evidence="8">
    <location>
        <begin position="698"/>
        <end position="810"/>
    </location>
</feature>
<reference evidence="10 11" key="1">
    <citation type="journal article" date="2014" name="Genome Announc.">
        <title>Genome Sequence and Methylome of Soil Bacterium Gemmatirosa kalamazoonensis KBS708T, a Member of the Rarely Cultivated Gemmatimonadetes Phylum.</title>
        <authorList>
            <person name="Debruyn J.M."/>
            <person name="Radosevich M."/>
            <person name="Wommack K.E."/>
            <person name="Polson S.W."/>
            <person name="Hauser L.J."/>
            <person name="Fawaz M.N."/>
            <person name="Korlach J."/>
            <person name="Tsai Y.C."/>
        </authorList>
    </citation>
    <scope>NUCLEOTIDE SEQUENCE [LARGE SCALE GENOMIC DNA]</scope>
    <source>
        <strain evidence="10 11">KBS708</strain>
    </source>
</reference>
<proteinExistence type="inferred from homology"/>
<evidence type="ECO:0000313" key="11">
    <source>
        <dbReference type="Proteomes" id="UP000019151"/>
    </source>
</evidence>
<organism evidence="10 11">
    <name type="scientific">Gemmatirosa kalamazoonensis</name>
    <dbReference type="NCBI Taxonomy" id="861299"/>
    <lineage>
        <taxon>Bacteria</taxon>
        <taxon>Pseudomonadati</taxon>
        <taxon>Gemmatimonadota</taxon>
        <taxon>Gemmatimonadia</taxon>
        <taxon>Gemmatimonadales</taxon>
        <taxon>Gemmatimonadaceae</taxon>
        <taxon>Gemmatirosa</taxon>
    </lineage>
</organism>
<dbReference type="STRING" id="861299.J421_2026"/>
<dbReference type="AlphaFoldDB" id="W0RJG8"/>
<feature type="transmembrane region" description="Helical" evidence="7">
    <location>
        <begin position="695"/>
        <end position="719"/>
    </location>
</feature>
<feature type="transmembrane region" description="Helical" evidence="7">
    <location>
        <begin position="336"/>
        <end position="358"/>
    </location>
</feature>
<keyword evidence="3 7" id="KW-0812">Transmembrane</keyword>
<dbReference type="PATRIC" id="fig|861299.3.peg.2064"/>
<evidence type="ECO:0000313" key="10">
    <source>
        <dbReference type="EMBL" id="AHG89563.1"/>
    </source>
</evidence>
<feature type="transmembrane region" description="Helical" evidence="7">
    <location>
        <begin position="740"/>
        <end position="763"/>
    </location>
</feature>
<protein>
    <submittedName>
        <fullName evidence="10">Permease</fullName>
    </submittedName>
</protein>
<evidence type="ECO:0000256" key="3">
    <source>
        <dbReference type="ARBA" id="ARBA00022692"/>
    </source>
</evidence>
<dbReference type="Proteomes" id="UP000019151">
    <property type="component" value="Chromosome"/>
</dbReference>
<evidence type="ECO:0000256" key="2">
    <source>
        <dbReference type="ARBA" id="ARBA00022475"/>
    </source>
</evidence>
<dbReference type="InterPro" id="IPR017800">
    <property type="entry name" value="ADOP"/>
</dbReference>
<dbReference type="RefSeq" id="WP_025411058.1">
    <property type="nucleotide sequence ID" value="NZ_CP007128.1"/>
</dbReference>
<dbReference type="GO" id="GO:0022857">
    <property type="term" value="F:transmembrane transporter activity"/>
    <property type="evidence" value="ECO:0007669"/>
    <property type="project" value="TreeGrafter"/>
</dbReference>
<feature type="transmembrane region" description="Helical" evidence="7">
    <location>
        <begin position="20"/>
        <end position="43"/>
    </location>
</feature>
<dbReference type="HOGENOM" id="CLU_009433_0_0_0"/>
<evidence type="ECO:0000256" key="5">
    <source>
        <dbReference type="ARBA" id="ARBA00023136"/>
    </source>
</evidence>
<feature type="domain" description="ABC3 transporter permease C-terminal" evidence="8">
    <location>
        <begin position="287"/>
        <end position="403"/>
    </location>
</feature>
<evidence type="ECO:0000256" key="6">
    <source>
        <dbReference type="ARBA" id="ARBA00038076"/>
    </source>
</evidence>
<keyword evidence="11" id="KW-1185">Reference proteome</keyword>
<sequence length="817" mass="83810">MSQLWNDPRQALRALGRVPVFTLAVTLTLGLGIGLAAGTAVIARAVAFAGLPVRDAERVVVLWGSDAAGTLSHLPLSLTDLPRFAATVRGRAEVAGVDYNGAWPWPFRAVGSADAPLRLRGSIASGNLFRVLGARPVLGRALRPEDDVIGAPRVMVLSHAAWRTQFGGDPRVIGRTLHAVVWNADYTIVGVMPPGLDEPRGVQFWTAMAPTAAVNGSLEKSPFDVDVVARLAPGTSPEQLRDALTRFYHGKTGRAASLFGTARASVRTLPTLVAGDARPAFTALAAAAAIVLLVTCGNVAGLVLVRAARRRRELAVRAAIGAGRARLIGQLLAEHALLATAGGALGAIVAAGAVRAFVALAPAELPRIADVGVDWSVLVAAGAVTAVVVLLVGVAPAVAASRVAPADTLGGARGAVGRHADTRARRALIGTQVTLALVVLAGALLVGRSLANLAALDLGIPAADRLAIVQLLPSVGAGDFDGDDGNTRWLDALAAVAERLRGTPGVVAVAPVVAPPFSGTGGWDGQLVPEGAAPNDSARGVYLNMESTSADYLKVTGVPLLRGRFLTDADREGAPSVIVLSARGARLLWPNEDAVGKRVHMGAGGSLLTVVGVVGDTRYRDYFDPRPSLFFPYRQFAQPPNYLAVRTALDPSLALGAVRRAAREVSTAILVSETGTMRRLVAAPLARPRLLTAVLASYALVTVVLTVAGLYGVVAGAVAQRRRELGVRSALGATPRALGALVLGEGFRVVLVGAAVGLFGAVAGGRLLAATLHGVSPADPLSLGGAAVVLLGVCLAAAAVPAWRAARADPADVLRSE</sequence>
<keyword evidence="5 7" id="KW-0472">Membrane</keyword>
<dbReference type="PANTHER" id="PTHR30572">
    <property type="entry name" value="MEMBRANE COMPONENT OF TRANSPORTER-RELATED"/>
    <property type="match status" value="1"/>
</dbReference>
<accession>W0RJG8</accession>
<dbReference type="KEGG" id="gba:J421_2026"/>
<dbReference type="Pfam" id="PF02687">
    <property type="entry name" value="FtsX"/>
    <property type="match status" value="2"/>
</dbReference>
<comment type="subcellular location">
    <subcellularLocation>
        <location evidence="1">Cell membrane</location>
        <topology evidence="1">Multi-pass membrane protein</topology>
    </subcellularLocation>
</comment>
<dbReference type="NCBIfam" id="TIGR03434">
    <property type="entry name" value="ADOP"/>
    <property type="match status" value="1"/>
</dbReference>
<evidence type="ECO:0000256" key="7">
    <source>
        <dbReference type="SAM" id="Phobius"/>
    </source>
</evidence>
<feature type="transmembrane region" description="Helical" evidence="7">
    <location>
        <begin position="783"/>
        <end position="806"/>
    </location>
</feature>
<feature type="domain" description="MacB-like periplasmic core" evidence="9">
    <location>
        <begin position="23"/>
        <end position="246"/>
    </location>
</feature>
<dbReference type="InterPro" id="IPR025857">
    <property type="entry name" value="MacB_PCD"/>
</dbReference>
<dbReference type="eggNOG" id="COG0577">
    <property type="taxonomic scope" value="Bacteria"/>
</dbReference>
<dbReference type="PANTHER" id="PTHR30572:SF4">
    <property type="entry name" value="ABC TRANSPORTER PERMEASE YTRF"/>
    <property type="match status" value="1"/>
</dbReference>
<dbReference type="InterPro" id="IPR003838">
    <property type="entry name" value="ABC3_permease_C"/>
</dbReference>
<evidence type="ECO:0000259" key="8">
    <source>
        <dbReference type="Pfam" id="PF02687"/>
    </source>
</evidence>
<evidence type="ECO:0000259" key="9">
    <source>
        <dbReference type="Pfam" id="PF12704"/>
    </source>
</evidence>